<organism evidence="1 2">
    <name type="scientific">Novosphingobium ginsenosidimutans</name>
    <dbReference type="NCBI Taxonomy" id="1176536"/>
    <lineage>
        <taxon>Bacteria</taxon>
        <taxon>Pseudomonadati</taxon>
        <taxon>Pseudomonadota</taxon>
        <taxon>Alphaproteobacteria</taxon>
        <taxon>Sphingomonadales</taxon>
        <taxon>Sphingomonadaceae</taxon>
        <taxon>Novosphingobium</taxon>
    </lineage>
</organism>
<reference evidence="1 2" key="1">
    <citation type="journal article" date="2013" name="J. Microbiol. Biotechnol.">
        <title>Novosphingobium ginsenosidimutans sp. nov., with the ability to convert ginsenoside.</title>
        <authorList>
            <person name="Kim J.K."/>
            <person name="He D."/>
            <person name="Liu Q.M."/>
            <person name="Park H.Y."/>
            <person name="Jung M.S."/>
            <person name="Yoon M.H."/>
            <person name="Kim S.C."/>
            <person name="Im W.T."/>
        </authorList>
    </citation>
    <scope>NUCLEOTIDE SEQUENCE [LARGE SCALE GENOMIC DNA]</scope>
    <source>
        <strain evidence="1 2">FW-6</strain>
    </source>
</reference>
<keyword evidence="2" id="KW-1185">Reference proteome</keyword>
<protein>
    <submittedName>
        <fullName evidence="1">Uncharacterized protein</fullName>
    </submittedName>
</protein>
<accession>A0A5B8S5Y7</accession>
<name>A0A5B8S5Y7_9SPHN</name>
<proteinExistence type="predicted"/>
<dbReference type="KEGG" id="ngf:FRF71_10815"/>
<dbReference type="AlphaFoldDB" id="A0A5B8S5Y7"/>
<gene>
    <name evidence="1" type="ORF">FRF71_10815</name>
</gene>
<dbReference type="Proteomes" id="UP000321172">
    <property type="component" value="Chromosome"/>
</dbReference>
<sequence length="85" mass="9564">MEAVKDDLRPEDAPTEIYDGLGRARFFADPGMDRFVAVVMNLAQEVWVQEERLLALEEDKGAAPADREAKLKAFIDRVFEPVRGA</sequence>
<evidence type="ECO:0000313" key="1">
    <source>
        <dbReference type="EMBL" id="QEA16584.1"/>
    </source>
</evidence>
<dbReference type="OrthoDB" id="467106at2"/>
<dbReference type="RefSeq" id="WP_147090663.1">
    <property type="nucleotide sequence ID" value="NZ_BAABJD010000005.1"/>
</dbReference>
<dbReference type="EMBL" id="CP042345">
    <property type="protein sequence ID" value="QEA16584.1"/>
    <property type="molecule type" value="Genomic_DNA"/>
</dbReference>
<evidence type="ECO:0000313" key="2">
    <source>
        <dbReference type="Proteomes" id="UP000321172"/>
    </source>
</evidence>